<evidence type="ECO:0008006" key="7">
    <source>
        <dbReference type="Google" id="ProtNLM"/>
    </source>
</evidence>
<name>A0A1I0GDE7_9FIRM</name>
<evidence type="ECO:0000256" key="4">
    <source>
        <dbReference type="ARBA" id="ARBA00023014"/>
    </source>
</evidence>
<dbReference type="GO" id="GO:0003824">
    <property type="term" value="F:catalytic activity"/>
    <property type="evidence" value="ECO:0007669"/>
    <property type="project" value="InterPro"/>
</dbReference>
<dbReference type="GO" id="GO:0046872">
    <property type="term" value="F:metal ion binding"/>
    <property type="evidence" value="ECO:0007669"/>
    <property type="project" value="UniProtKB-KW"/>
</dbReference>
<evidence type="ECO:0000256" key="1">
    <source>
        <dbReference type="ARBA" id="ARBA00022691"/>
    </source>
</evidence>
<sequence>MTVSLLRTYRNGNANIELYTDGTRICQTEDKEFNFKMPMNMDIKVTNCCTFGCDMCHENSSPEGKHAPLENFDFINSWVSGSEAALGGGMLTSYPHLDELLEKLYKKGIVTNATFHQDEFVSNIDKIKSWQEKGYLHGIGVSFIKESECLKEVYGEVENVVFHVIAGLVDYKELSYLINNFSNPKVLILGYKHFRRGNKLYEKNGVEIENRIIKLSRNIDWLFKNFKVVSFDNLALTQLNVRRWISDSAWDKFYQGEEGSSNMYVDAVEGKFARNSTSTKRYKLTNNIEEMFDVIKKQERNEQL</sequence>
<organism evidence="5 6">
    <name type="scientific">Thomasclavelia cocleata</name>
    <dbReference type="NCBI Taxonomy" id="69824"/>
    <lineage>
        <taxon>Bacteria</taxon>
        <taxon>Bacillati</taxon>
        <taxon>Bacillota</taxon>
        <taxon>Erysipelotrichia</taxon>
        <taxon>Erysipelotrichales</taxon>
        <taxon>Coprobacillaceae</taxon>
        <taxon>Thomasclavelia</taxon>
    </lineage>
</organism>
<dbReference type="InterPro" id="IPR013785">
    <property type="entry name" value="Aldolase_TIM"/>
</dbReference>
<dbReference type="OrthoDB" id="9763993at2"/>
<dbReference type="SUPFAM" id="SSF102114">
    <property type="entry name" value="Radical SAM enzymes"/>
    <property type="match status" value="1"/>
</dbReference>
<dbReference type="InterPro" id="IPR007197">
    <property type="entry name" value="rSAM"/>
</dbReference>
<dbReference type="GO" id="GO:0051536">
    <property type="term" value="F:iron-sulfur cluster binding"/>
    <property type="evidence" value="ECO:0007669"/>
    <property type="project" value="UniProtKB-KW"/>
</dbReference>
<keyword evidence="6" id="KW-1185">Reference proteome</keyword>
<evidence type="ECO:0000256" key="2">
    <source>
        <dbReference type="ARBA" id="ARBA00022723"/>
    </source>
</evidence>
<protein>
    <recommendedName>
        <fullName evidence="7">Radical SAM superfamily protein</fullName>
    </recommendedName>
</protein>
<accession>A0A1I0GDE7</accession>
<dbReference type="SFLD" id="SFLDS00029">
    <property type="entry name" value="Radical_SAM"/>
    <property type="match status" value="1"/>
</dbReference>
<dbReference type="RefSeq" id="WP_092355168.1">
    <property type="nucleotide sequence ID" value="NZ_FOIN01000028.1"/>
</dbReference>
<keyword evidence="1" id="KW-0949">S-adenosyl-L-methionine</keyword>
<dbReference type="AlphaFoldDB" id="A0A1I0GDE7"/>
<keyword evidence="4" id="KW-0411">Iron-sulfur</keyword>
<reference evidence="6" key="1">
    <citation type="submission" date="2016-10" db="EMBL/GenBank/DDBJ databases">
        <authorList>
            <person name="Varghese N."/>
            <person name="Submissions S."/>
        </authorList>
    </citation>
    <scope>NUCLEOTIDE SEQUENCE [LARGE SCALE GENOMIC DNA]</scope>
    <source>
        <strain evidence="6">DSM 1551</strain>
    </source>
</reference>
<dbReference type="InterPro" id="IPR058240">
    <property type="entry name" value="rSAM_sf"/>
</dbReference>
<keyword evidence="3" id="KW-0408">Iron</keyword>
<evidence type="ECO:0000256" key="3">
    <source>
        <dbReference type="ARBA" id="ARBA00023004"/>
    </source>
</evidence>
<evidence type="ECO:0000313" key="5">
    <source>
        <dbReference type="EMBL" id="SET68837.1"/>
    </source>
</evidence>
<dbReference type="GeneID" id="78288973"/>
<gene>
    <name evidence="5" type="ORF">SAMN04489758_12837</name>
</gene>
<evidence type="ECO:0000313" key="6">
    <source>
        <dbReference type="Proteomes" id="UP000198558"/>
    </source>
</evidence>
<dbReference type="EMBL" id="FOIN01000028">
    <property type="protein sequence ID" value="SET68837.1"/>
    <property type="molecule type" value="Genomic_DNA"/>
</dbReference>
<keyword evidence="2" id="KW-0479">Metal-binding</keyword>
<proteinExistence type="predicted"/>
<dbReference type="Gene3D" id="3.20.20.70">
    <property type="entry name" value="Aldolase class I"/>
    <property type="match status" value="1"/>
</dbReference>
<dbReference type="Proteomes" id="UP000198558">
    <property type="component" value="Unassembled WGS sequence"/>
</dbReference>